<proteinExistence type="predicted"/>
<organism evidence="2 3">
    <name type="scientific">Sphingomonas faeni</name>
    <dbReference type="NCBI Taxonomy" id="185950"/>
    <lineage>
        <taxon>Bacteria</taxon>
        <taxon>Pseudomonadati</taxon>
        <taxon>Pseudomonadota</taxon>
        <taxon>Alphaproteobacteria</taxon>
        <taxon>Sphingomonadales</taxon>
        <taxon>Sphingomonadaceae</taxon>
        <taxon>Sphingomonas</taxon>
    </lineage>
</organism>
<dbReference type="Proteomes" id="UP000244013">
    <property type="component" value="Unassembled WGS sequence"/>
</dbReference>
<dbReference type="RefSeq" id="WP_107954362.1">
    <property type="nucleotide sequence ID" value="NZ_QAYE01000005.1"/>
</dbReference>
<dbReference type="PANTHER" id="PTHR39176">
    <property type="entry name" value="PERIPLASMIC PROTEIN-RELATED"/>
    <property type="match status" value="1"/>
</dbReference>
<dbReference type="Pfam" id="PF07007">
    <property type="entry name" value="LprI"/>
    <property type="match status" value="1"/>
</dbReference>
<dbReference type="OrthoDB" id="7340239at2"/>
<dbReference type="GeneID" id="91006094"/>
<evidence type="ECO:0000259" key="1">
    <source>
        <dbReference type="Pfam" id="PF07007"/>
    </source>
</evidence>
<feature type="domain" description="Lysozyme inhibitor LprI-like N-terminal" evidence="1">
    <location>
        <begin position="26"/>
        <end position="113"/>
    </location>
</feature>
<sequence length="117" mass="12919">MLILALALTLAGSPDLDRCLNTGEAAQGITPAMAACFGADYKRADGRLNRTYVATMKRLPSARRTALRMSQRAWIKQRDAACPLDQGDGVGTIERLNHPACLTKQTDRRTAWLARYR</sequence>
<dbReference type="InterPro" id="IPR009739">
    <property type="entry name" value="LprI-like_N"/>
</dbReference>
<evidence type="ECO:0000313" key="3">
    <source>
        <dbReference type="Proteomes" id="UP000244013"/>
    </source>
</evidence>
<dbReference type="Gene3D" id="1.20.1270.180">
    <property type="match status" value="1"/>
</dbReference>
<dbReference type="PANTHER" id="PTHR39176:SF1">
    <property type="entry name" value="PERIPLASMIC PROTEIN"/>
    <property type="match status" value="1"/>
</dbReference>
<gene>
    <name evidence="2" type="ORF">C8J25_10537</name>
</gene>
<dbReference type="AlphaFoldDB" id="A0A2T5U420"/>
<name>A0A2T5U420_9SPHN</name>
<reference evidence="2 3" key="1">
    <citation type="submission" date="2018-04" db="EMBL/GenBank/DDBJ databases">
        <title>Genomic Encyclopedia of Type Strains, Phase III (KMG-III): the genomes of soil and plant-associated and newly described type strains.</title>
        <authorList>
            <person name="Whitman W."/>
        </authorList>
    </citation>
    <scope>NUCLEOTIDE SEQUENCE [LARGE SCALE GENOMIC DNA]</scope>
    <source>
        <strain evidence="2 3">MA-olki</strain>
    </source>
</reference>
<accession>A0A2T5U420</accession>
<evidence type="ECO:0000313" key="2">
    <source>
        <dbReference type="EMBL" id="PTW46259.1"/>
    </source>
</evidence>
<dbReference type="EMBL" id="QAYE01000005">
    <property type="protein sequence ID" value="PTW46259.1"/>
    <property type="molecule type" value="Genomic_DNA"/>
</dbReference>
<comment type="caution">
    <text evidence="2">The sequence shown here is derived from an EMBL/GenBank/DDBJ whole genome shotgun (WGS) entry which is preliminary data.</text>
</comment>
<protein>
    <submittedName>
        <fullName evidence="2">Uncharacterized protein YecT (DUF1311 family)</fullName>
    </submittedName>
</protein>